<dbReference type="Proteomes" id="UP000598146">
    <property type="component" value="Unassembled WGS sequence"/>
</dbReference>
<organism evidence="2 3">
    <name type="scientific">Actinoplanes aureus</name>
    <dbReference type="NCBI Taxonomy" id="2792083"/>
    <lineage>
        <taxon>Bacteria</taxon>
        <taxon>Bacillati</taxon>
        <taxon>Actinomycetota</taxon>
        <taxon>Actinomycetes</taxon>
        <taxon>Micromonosporales</taxon>
        <taxon>Micromonosporaceae</taxon>
        <taxon>Actinoplanes</taxon>
    </lineage>
</organism>
<feature type="domain" description="Bacterial transcriptional activator" evidence="1">
    <location>
        <begin position="102"/>
        <end position="230"/>
    </location>
</feature>
<evidence type="ECO:0000313" key="2">
    <source>
        <dbReference type="EMBL" id="MBG0568510.1"/>
    </source>
</evidence>
<name>A0A931CP68_9ACTN</name>
<comment type="caution">
    <text evidence="2">The sequence shown here is derived from an EMBL/GenBank/DDBJ whole genome shotgun (WGS) entry which is preliminary data.</text>
</comment>
<dbReference type="InterPro" id="IPR005158">
    <property type="entry name" value="BTAD"/>
</dbReference>
<dbReference type="Gene3D" id="1.25.40.10">
    <property type="entry name" value="Tetratricopeptide repeat domain"/>
    <property type="match status" value="2"/>
</dbReference>
<dbReference type="EMBL" id="JADQTO010000039">
    <property type="protein sequence ID" value="MBG0568510.1"/>
    <property type="molecule type" value="Genomic_DNA"/>
</dbReference>
<dbReference type="InterPro" id="IPR011990">
    <property type="entry name" value="TPR-like_helical_dom_sf"/>
</dbReference>
<dbReference type="SMART" id="SM01043">
    <property type="entry name" value="BTAD"/>
    <property type="match status" value="1"/>
</dbReference>
<reference evidence="2" key="1">
    <citation type="submission" date="2020-11" db="EMBL/GenBank/DDBJ databases">
        <title>Isolation and identification of active actinomycetes.</title>
        <authorList>
            <person name="Sun X."/>
        </authorList>
    </citation>
    <scope>NUCLEOTIDE SEQUENCE</scope>
    <source>
        <strain evidence="2">NEAU-A11</strain>
    </source>
</reference>
<dbReference type="Pfam" id="PF03704">
    <property type="entry name" value="BTAD"/>
    <property type="match status" value="1"/>
</dbReference>
<dbReference type="SUPFAM" id="SSF48452">
    <property type="entry name" value="TPR-like"/>
    <property type="match status" value="3"/>
</dbReference>
<dbReference type="InterPro" id="IPR036388">
    <property type="entry name" value="WH-like_DNA-bd_sf"/>
</dbReference>
<keyword evidence="3" id="KW-1185">Reference proteome</keyword>
<dbReference type="PANTHER" id="PTHR35807">
    <property type="entry name" value="TRANSCRIPTIONAL REGULATOR REDD-RELATED"/>
    <property type="match status" value="1"/>
</dbReference>
<sequence>MVRLELLGRFRVTYGETAVPDETWTRRDTAALVKILCLAPRHRMRRDRLAATLWPGLTPQAAATNLRRTVHLVRRLYPGHYDVVPVESVGDMIGLPAGRVWVDVVAFRSGIAQARRTRSPQAYAAATDLYRGTLLPDDGDEWLHPHRTDLHRDFVAALEEYASLLEAAGHLDEAARVTRLHLAADPVAEAAQVRLLRVLALAGRREEATRAYRDLTAPGAEAQHLHTELRVRHPARLSALLWEQVGDLRMAAGDTRHAVSAYRSGLELPGPAPEVARRHRLAAAAHLGENDDEQAERHLGLAEELTTDPAEQARIVGLRAEQAWRRGDVDTALCLAEVARAHAGMYGTAADLARAEEAMVLVTHLRDGWREGLEAELSRSGAALDGATFGHAFERHHCVGLRHLLCDKHSHGMAEDARQLLTRATDVRSVRAQAFAWCLLGESLLLRGHFDEAAGCLERSTELHAGLDVNCGAVPWLRLAELAACRRRFDEVGPALRQASAITAAAPAARHTWPRVHATAAFARLELGEPELAVRSVRAAAAATARHGGCQSCGASLHPVAAEAYAAIGDAAQARAHAASAAEIAAAFTGSAWQAMAEAAAGSAALAAGDPEAAGRRFRTSAELHEEAGQVYWAGRAHRQATMAARGHVV</sequence>
<dbReference type="Gene3D" id="1.10.10.10">
    <property type="entry name" value="Winged helix-like DNA-binding domain superfamily/Winged helix DNA-binding domain"/>
    <property type="match status" value="1"/>
</dbReference>
<accession>A0A931CP68</accession>
<gene>
    <name evidence="2" type="ORF">I4J89_44520</name>
</gene>
<protein>
    <submittedName>
        <fullName evidence="2">Transcriptional regulator</fullName>
    </submittedName>
</protein>
<evidence type="ECO:0000259" key="1">
    <source>
        <dbReference type="SMART" id="SM01043"/>
    </source>
</evidence>
<dbReference type="RefSeq" id="WP_196420280.1">
    <property type="nucleotide sequence ID" value="NZ_JADQTO010000039.1"/>
</dbReference>
<proteinExistence type="predicted"/>
<dbReference type="InterPro" id="IPR051677">
    <property type="entry name" value="AfsR-DnrI-RedD_regulator"/>
</dbReference>
<dbReference type="AlphaFoldDB" id="A0A931CP68"/>
<evidence type="ECO:0000313" key="3">
    <source>
        <dbReference type="Proteomes" id="UP000598146"/>
    </source>
</evidence>